<reference evidence="2 3" key="1">
    <citation type="journal article" date="2023" name="Proc. Natl. Acad. Sci. U.S.A.">
        <title>A global phylogenomic analysis of the shiitake genus Lentinula.</title>
        <authorList>
            <person name="Sierra-Patev S."/>
            <person name="Min B."/>
            <person name="Naranjo-Ortiz M."/>
            <person name="Looney B."/>
            <person name="Konkel Z."/>
            <person name="Slot J.C."/>
            <person name="Sakamoto Y."/>
            <person name="Steenwyk J.L."/>
            <person name="Rokas A."/>
            <person name="Carro J."/>
            <person name="Camarero S."/>
            <person name="Ferreira P."/>
            <person name="Molpeceres G."/>
            <person name="Ruiz-Duenas F.J."/>
            <person name="Serrano A."/>
            <person name="Henrissat B."/>
            <person name="Drula E."/>
            <person name="Hughes K.W."/>
            <person name="Mata J.L."/>
            <person name="Ishikawa N.K."/>
            <person name="Vargas-Isla R."/>
            <person name="Ushijima S."/>
            <person name="Smith C.A."/>
            <person name="Donoghue J."/>
            <person name="Ahrendt S."/>
            <person name="Andreopoulos W."/>
            <person name="He G."/>
            <person name="LaButti K."/>
            <person name="Lipzen A."/>
            <person name="Ng V."/>
            <person name="Riley R."/>
            <person name="Sandor L."/>
            <person name="Barry K."/>
            <person name="Martinez A.T."/>
            <person name="Xiao Y."/>
            <person name="Gibbons J.G."/>
            <person name="Terashima K."/>
            <person name="Grigoriev I.V."/>
            <person name="Hibbett D."/>
        </authorList>
    </citation>
    <scope>NUCLEOTIDE SEQUENCE [LARGE SCALE GENOMIC DNA]</scope>
    <source>
        <strain evidence="2 3">TFB7810</strain>
    </source>
</reference>
<feature type="chain" id="PRO_5040881197" evidence="1">
    <location>
        <begin position="23"/>
        <end position="126"/>
    </location>
</feature>
<dbReference type="EMBL" id="JANVFU010000015">
    <property type="protein sequence ID" value="KAJ3740183.1"/>
    <property type="molecule type" value="Genomic_DNA"/>
</dbReference>
<keyword evidence="1" id="KW-0732">Signal</keyword>
<keyword evidence="3" id="KW-1185">Reference proteome</keyword>
<protein>
    <submittedName>
        <fullName evidence="2">Uncharacterized protein</fullName>
    </submittedName>
</protein>
<evidence type="ECO:0000313" key="3">
    <source>
        <dbReference type="Proteomes" id="UP001142393"/>
    </source>
</evidence>
<name>A0A9W8TU16_9AGAR</name>
<feature type="signal peptide" evidence="1">
    <location>
        <begin position="1"/>
        <end position="22"/>
    </location>
</feature>
<accession>A0A9W8TU16</accession>
<proteinExistence type="predicted"/>
<sequence>MRTASTLFLMPFFLAIVGPVASAAIPEPSSLFRRFQEYHVEAYYDWNCAMPLAKLVFPGRQVSAMGAHCAKVIEEVPTGCTLFLQGEHDTGINKGPLRKGREFSEKFESMEKFPTIGVLINFSSSQ</sequence>
<dbReference type="Proteomes" id="UP001142393">
    <property type="component" value="Unassembled WGS sequence"/>
</dbReference>
<dbReference type="AlphaFoldDB" id="A0A9W8TU16"/>
<evidence type="ECO:0000256" key="1">
    <source>
        <dbReference type="SAM" id="SignalP"/>
    </source>
</evidence>
<gene>
    <name evidence="2" type="ORF">DFH05DRAFT_1463334</name>
</gene>
<organism evidence="2 3">
    <name type="scientific">Lentinula detonsa</name>
    <dbReference type="NCBI Taxonomy" id="2804962"/>
    <lineage>
        <taxon>Eukaryota</taxon>
        <taxon>Fungi</taxon>
        <taxon>Dikarya</taxon>
        <taxon>Basidiomycota</taxon>
        <taxon>Agaricomycotina</taxon>
        <taxon>Agaricomycetes</taxon>
        <taxon>Agaricomycetidae</taxon>
        <taxon>Agaricales</taxon>
        <taxon>Marasmiineae</taxon>
        <taxon>Omphalotaceae</taxon>
        <taxon>Lentinula</taxon>
    </lineage>
</organism>
<comment type="caution">
    <text evidence="2">The sequence shown here is derived from an EMBL/GenBank/DDBJ whole genome shotgun (WGS) entry which is preliminary data.</text>
</comment>
<evidence type="ECO:0000313" key="2">
    <source>
        <dbReference type="EMBL" id="KAJ3740183.1"/>
    </source>
</evidence>